<sequence>MSINERSQNIEIGLVTQENELQIPMIHISGTDVATPPKLASLSPQIYPNQDLQPIKRKRGRPRKDQQSIKNTLKLNDKQSLVLMKDQSRILRPRQVKRQKVDALDYQISIKIQESKDGNFGAIYSNIFEEIASLSSQDETDDEKKAQAKDKHKKYNEEEFQLSPEEQEKLGKRMSKSQLKQKKLKGQLSLSQQTNTTELEINQDKDEKIIPLLRGEICINPFDREIRDQYGLNFVDFTKNDQENETYKPAMLQKEQFLSTNIREHLIHQQSQKSLLVKRMCGVSFVAKSESQQKDISDQYELLPPIVMQGSYNVEQLTKKDQKNMVQKVLDKFILDEAELLLTMMHSHDEVSMKKYLLNKDQRLQICNFQAFIIKGGLRNCWPLINESCFMSVNLKYDSQNLIQNLEYNQEQDLDLQLAKYIKESDLQIGILFKKGFASKDSFLKSYNQDSMAENLRKERRNKDLTDVSSKSFKNNQVLKVVGIDIDNLDQNGVNINAMIARLELYVDEDKW</sequence>
<dbReference type="GO" id="GO:0006397">
    <property type="term" value="P:mRNA processing"/>
    <property type="evidence" value="ECO:0007669"/>
    <property type="project" value="InterPro"/>
</dbReference>
<dbReference type="GO" id="GO:0035515">
    <property type="term" value="F:oxidative RNA demethylase activity"/>
    <property type="evidence" value="ECO:0007669"/>
    <property type="project" value="InterPro"/>
</dbReference>
<evidence type="ECO:0000256" key="3">
    <source>
        <dbReference type="ARBA" id="ARBA00022964"/>
    </source>
</evidence>
<feature type="region of interest" description="Disordered" evidence="6">
    <location>
        <begin position="135"/>
        <end position="177"/>
    </location>
</feature>
<reference evidence="7 8" key="1">
    <citation type="submission" date="2014-06" db="EMBL/GenBank/DDBJ databases">
        <authorList>
            <person name="Swart Estienne"/>
        </authorList>
    </citation>
    <scope>NUCLEOTIDE SEQUENCE [LARGE SCALE GENOMIC DNA]</scope>
    <source>
        <strain evidence="7 8">130c</strain>
    </source>
</reference>
<evidence type="ECO:0000256" key="5">
    <source>
        <dbReference type="ARBA" id="ARBA00023004"/>
    </source>
</evidence>
<protein>
    <submittedName>
        <fullName evidence="7">Uncharacterized protein</fullName>
    </submittedName>
</protein>
<evidence type="ECO:0000313" key="8">
    <source>
        <dbReference type="Proteomes" id="UP000039865"/>
    </source>
</evidence>
<gene>
    <name evidence="7" type="primary">Contig9883.g10566</name>
    <name evidence="7" type="ORF">STYLEM_13184</name>
</gene>
<proteinExistence type="inferred from homology"/>
<keyword evidence="5" id="KW-0408">Iron</keyword>
<dbReference type="GO" id="GO:0046872">
    <property type="term" value="F:metal ion binding"/>
    <property type="evidence" value="ECO:0007669"/>
    <property type="project" value="UniProtKB-KW"/>
</dbReference>
<dbReference type="PANTHER" id="PTHR32074:SF2">
    <property type="entry name" value="RNA DEMETHYLASE ALKBH5"/>
    <property type="match status" value="1"/>
</dbReference>
<organism evidence="7 8">
    <name type="scientific">Stylonychia lemnae</name>
    <name type="common">Ciliate</name>
    <dbReference type="NCBI Taxonomy" id="5949"/>
    <lineage>
        <taxon>Eukaryota</taxon>
        <taxon>Sar</taxon>
        <taxon>Alveolata</taxon>
        <taxon>Ciliophora</taxon>
        <taxon>Intramacronucleata</taxon>
        <taxon>Spirotrichea</taxon>
        <taxon>Stichotrichia</taxon>
        <taxon>Sporadotrichida</taxon>
        <taxon>Oxytrichidae</taxon>
        <taxon>Stylonychinae</taxon>
        <taxon>Stylonychia</taxon>
    </lineage>
</organism>
<evidence type="ECO:0000256" key="2">
    <source>
        <dbReference type="ARBA" id="ARBA00022723"/>
    </source>
</evidence>
<evidence type="ECO:0000256" key="6">
    <source>
        <dbReference type="SAM" id="MobiDB-lite"/>
    </source>
</evidence>
<keyword evidence="4" id="KW-0560">Oxidoreductase</keyword>
<dbReference type="Proteomes" id="UP000039865">
    <property type="component" value="Unassembled WGS sequence"/>
</dbReference>
<evidence type="ECO:0000256" key="1">
    <source>
        <dbReference type="ARBA" id="ARBA00007879"/>
    </source>
</evidence>
<evidence type="ECO:0000313" key="7">
    <source>
        <dbReference type="EMBL" id="CDW84127.1"/>
    </source>
</evidence>
<comment type="similarity">
    <text evidence="1">Belongs to the alkB family.</text>
</comment>
<dbReference type="AlphaFoldDB" id="A0A078ASC2"/>
<evidence type="ECO:0000256" key="4">
    <source>
        <dbReference type="ARBA" id="ARBA00023002"/>
    </source>
</evidence>
<dbReference type="InterPro" id="IPR032860">
    <property type="entry name" value="ALKBH5"/>
</dbReference>
<dbReference type="GO" id="GO:0006406">
    <property type="term" value="P:mRNA export from nucleus"/>
    <property type="evidence" value="ECO:0007669"/>
    <property type="project" value="TreeGrafter"/>
</dbReference>
<accession>A0A078ASC2</accession>
<keyword evidence="2" id="KW-0479">Metal-binding</keyword>
<keyword evidence="3" id="KW-0223">Dioxygenase</keyword>
<name>A0A078ASC2_STYLE</name>
<keyword evidence="8" id="KW-1185">Reference proteome</keyword>
<dbReference type="GO" id="GO:0005634">
    <property type="term" value="C:nucleus"/>
    <property type="evidence" value="ECO:0007669"/>
    <property type="project" value="TreeGrafter"/>
</dbReference>
<dbReference type="EMBL" id="CCKQ01012503">
    <property type="protein sequence ID" value="CDW84127.1"/>
    <property type="molecule type" value="Genomic_DNA"/>
</dbReference>
<dbReference type="InParanoid" id="A0A078ASC2"/>
<dbReference type="PANTHER" id="PTHR32074">
    <property type="entry name" value="RNA DEMETHYLASE ALKBH5"/>
    <property type="match status" value="1"/>
</dbReference>